<accession>E8ZH32</accession>
<dbReference type="KEGG" id="mha:HF1_04450"/>
<dbReference type="EMBL" id="FR773153">
    <property type="protein sequence ID" value="CBY92453.1"/>
    <property type="molecule type" value="Genomic_DNA"/>
</dbReference>
<protein>
    <submittedName>
        <fullName evidence="1">Uncharacterized protein</fullName>
    </submittedName>
</protein>
<dbReference type="OrthoDB" id="9825716at2"/>
<reference evidence="1 2" key="1">
    <citation type="journal article" date="2011" name="J. Bacteriol.">
        <title>Complete genome sequence of Mycoplasma haemofelis, a hemotropic mycoplasma.</title>
        <authorList>
            <person name="Barker E.N."/>
            <person name="Helps C.R."/>
            <person name="Peters I.R."/>
            <person name="Darby A.C."/>
            <person name="Radford A.D."/>
            <person name="Tasker S."/>
        </authorList>
    </citation>
    <scope>NUCLEOTIDE SEQUENCE [LARGE SCALE GENOMIC DNA]</scope>
    <source>
        <strain evidence="1 2">Langford 1</strain>
    </source>
</reference>
<gene>
    <name evidence="1" type="ordered locus">HF1_04450</name>
</gene>
<proteinExistence type="predicted"/>
<evidence type="ECO:0000313" key="1">
    <source>
        <dbReference type="EMBL" id="CBY92453.1"/>
    </source>
</evidence>
<sequence length="216" mass="23850">MGKSALLGLGALGAGGAGIGSYLAFKPSSSKEEVTTFSQRYKSAILNFKDNSPDATLWDSKFKTLSGKQPVNQKLKEAASKISTAEDEAKNLYKQGCEEIYSHSIKDKTYFNDFKSYCSKTVKEGIKGEWINSSKETADDWKPALTALNTHDFKTKGSLHKDFEEIKKSLTPTEFTDDQRGKLKTLCDSIGLEIFEEDSVRVKNAQSFCVKATAAR</sequence>
<dbReference type="HOGENOM" id="CLU_096783_0_0_14"/>
<keyword evidence="2" id="KW-1185">Reference proteome</keyword>
<dbReference type="Proteomes" id="UP000008637">
    <property type="component" value="Chromosome"/>
</dbReference>
<name>E8ZH32_MYCHL</name>
<dbReference type="AlphaFoldDB" id="E8ZH32"/>
<evidence type="ECO:0000313" key="2">
    <source>
        <dbReference type="Proteomes" id="UP000008637"/>
    </source>
</evidence>
<organism evidence="1 2">
    <name type="scientific">Mycoplasma haemofelis (strain Langford 1)</name>
    <name type="common">Haemobartonella felis</name>
    <dbReference type="NCBI Taxonomy" id="941640"/>
    <lineage>
        <taxon>Bacteria</taxon>
        <taxon>Bacillati</taxon>
        <taxon>Mycoplasmatota</taxon>
        <taxon>Mollicutes</taxon>
        <taxon>Mycoplasmataceae</taxon>
        <taxon>Mycoplasma</taxon>
    </lineage>
</organism>